<feature type="transmembrane region" description="Helical" evidence="12">
    <location>
        <begin position="99"/>
        <end position="120"/>
    </location>
</feature>
<dbReference type="GO" id="GO:0055085">
    <property type="term" value="P:transmembrane transport"/>
    <property type="evidence" value="ECO:0007669"/>
    <property type="project" value="InterPro"/>
</dbReference>
<accession>A0A9N9CKI9</accession>
<comment type="subcellular location">
    <subcellularLocation>
        <location evidence="1 10">Cytoplasm</location>
        <location evidence="1 10">Cytoskeleton</location>
    </subcellularLocation>
    <subcellularLocation>
        <location evidence="2">Membrane</location>
    </subcellularLocation>
</comment>
<keyword evidence="6" id="KW-0677">Repeat</keyword>
<keyword evidence="7 12" id="KW-1133">Transmembrane helix</keyword>
<dbReference type="SUPFAM" id="SSF50182">
    <property type="entry name" value="Sm-like ribonucleoproteins"/>
    <property type="match status" value="1"/>
</dbReference>
<keyword evidence="3 10" id="KW-0963">Cytoplasm</keyword>
<name>A0A9N9CKI9_9GLOM</name>
<evidence type="ECO:0000256" key="11">
    <source>
        <dbReference type="SAM" id="MobiDB-lite"/>
    </source>
</evidence>
<feature type="transmembrane region" description="Helical" evidence="12">
    <location>
        <begin position="69"/>
        <end position="87"/>
    </location>
</feature>
<feature type="transmembrane region" description="Helical" evidence="12">
    <location>
        <begin position="22"/>
        <end position="48"/>
    </location>
</feature>
<dbReference type="AlphaFoldDB" id="A0A9N9CKI9"/>
<dbReference type="PANTHER" id="PTHR11501:SF18">
    <property type="entry name" value="MICROTUBULE-ASSOCIATED PROTEIN"/>
    <property type="match status" value="1"/>
</dbReference>
<dbReference type="OrthoDB" id="2114051at2759"/>
<dbReference type="InterPro" id="IPR001084">
    <property type="entry name" value="MAP_tubulin-bd_rpt"/>
</dbReference>
<dbReference type="PROSITE" id="PS51491">
    <property type="entry name" value="TAU_MAP_2"/>
    <property type="match status" value="3"/>
</dbReference>
<dbReference type="GO" id="GO:0016020">
    <property type="term" value="C:membrane"/>
    <property type="evidence" value="ECO:0007669"/>
    <property type="project" value="UniProtKB-SubCell"/>
</dbReference>
<dbReference type="InterPro" id="IPR010920">
    <property type="entry name" value="LSM_dom_sf"/>
</dbReference>
<keyword evidence="8 12" id="KW-0472">Membrane</keyword>
<dbReference type="InterPro" id="IPR006685">
    <property type="entry name" value="MscS_channel_2nd"/>
</dbReference>
<evidence type="ECO:0000313" key="15">
    <source>
        <dbReference type="Proteomes" id="UP000789342"/>
    </source>
</evidence>
<dbReference type="Proteomes" id="UP000789342">
    <property type="component" value="Unassembled WGS sequence"/>
</dbReference>
<dbReference type="Gene3D" id="1.10.287.1260">
    <property type="match status" value="1"/>
</dbReference>
<gene>
    <name evidence="14" type="ORF">AMORRO_LOCUS8046</name>
</gene>
<dbReference type="Pfam" id="PF00418">
    <property type="entry name" value="Tubulin-binding"/>
    <property type="match status" value="5"/>
</dbReference>
<keyword evidence="10" id="KW-0493">Microtubule</keyword>
<dbReference type="Pfam" id="PF00924">
    <property type="entry name" value="MS_channel_2nd"/>
    <property type="match status" value="1"/>
</dbReference>
<reference evidence="14" key="1">
    <citation type="submission" date="2021-06" db="EMBL/GenBank/DDBJ databases">
        <authorList>
            <person name="Kallberg Y."/>
            <person name="Tangrot J."/>
            <person name="Rosling A."/>
        </authorList>
    </citation>
    <scope>NUCLEOTIDE SEQUENCE</scope>
    <source>
        <strain evidence="14">CL551</strain>
    </source>
</reference>
<feature type="region of interest" description="Disordered" evidence="11">
    <location>
        <begin position="452"/>
        <end position="487"/>
    </location>
</feature>
<dbReference type="InterPro" id="IPR023408">
    <property type="entry name" value="MscS_beta-dom_sf"/>
</dbReference>
<dbReference type="GO" id="GO:0005874">
    <property type="term" value="C:microtubule"/>
    <property type="evidence" value="ECO:0007669"/>
    <property type="project" value="UniProtKB-KW"/>
</dbReference>
<protein>
    <recommendedName>
        <fullName evidence="10">Microtubule-associated protein</fullName>
    </recommendedName>
</protein>
<dbReference type="GO" id="GO:0000226">
    <property type="term" value="P:microtubule cytoskeleton organization"/>
    <property type="evidence" value="ECO:0007669"/>
    <property type="project" value="TreeGrafter"/>
</dbReference>
<comment type="caution">
    <text evidence="14">The sequence shown here is derived from an EMBL/GenBank/DDBJ whole genome shotgun (WGS) entry which is preliminary data.</text>
</comment>
<feature type="transmembrane region" description="Helical" evidence="12">
    <location>
        <begin position="141"/>
        <end position="158"/>
    </location>
</feature>
<dbReference type="InterPro" id="IPR027324">
    <property type="entry name" value="MAP2/MAP4/Tau"/>
</dbReference>
<dbReference type="Gene3D" id="2.30.30.60">
    <property type="match status" value="1"/>
</dbReference>
<evidence type="ECO:0000256" key="5">
    <source>
        <dbReference type="ARBA" id="ARBA00022692"/>
    </source>
</evidence>
<feature type="domain" description="Mechanosensitive ion channel MscS" evidence="13">
    <location>
        <begin position="202"/>
        <end position="265"/>
    </location>
</feature>
<evidence type="ECO:0000256" key="10">
    <source>
        <dbReference type="RuleBase" id="RU000686"/>
    </source>
</evidence>
<feature type="compositionally biased region" description="Polar residues" evidence="11">
    <location>
        <begin position="461"/>
        <end position="485"/>
    </location>
</feature>
<keyword evidence="9 10" id="KW-0206">Cytoskeleton</keyword>
<feature type="transmembrane region" description="Helical" evidence="12">
    <location>
        <begin position="164"/>
        <end position="183"/>
    </location>
</feature>
<evidence type="ECO:0000256" key="8">
    <source>
        <dbReference type="ARBA" id="ARBA00023136"/>
    </source>
</evidence>
<dbReference type="PROSITE" id="PS00229">
    <property type="entry name" value="TAU_MAP_1"/>
    <property type="match status" value="1"/>
</dbReference>
<evidence type="ECO:0000256" key="3">
    <source>
        <dbReference type="ARBA" id="ARBA00022490"/>
    </source>
</evidence>
<evidence type="ECO:0000256" key="7">
    <source>
        <dbReference type="ARBA" id="ARBA00022989"/>
    </source>
</evidence>
<sequence>MNSTSNTSGAGIPILTFSDRNYVLPLTIIASIAIGSILLHLLLIFLLRKVSQRTGWIFDAEVVKHCSKPTFFMFPLSSVFITLYYVTADQSIIDTIRHTLQVLIIFFTTWTAIGLIKAWTVTMKDSKNKKLQTQLVVSSRIAYGFTSFFGTACILLTFPSARELGASLLASASVVAVLVGFAAKSSLEAIMGRPSSHSDKTNLIASLQIALTQPLILGDWVVIDNCQGIVEEIQPQFIVIKTIEEKRLIVPLSRVVNQSFENWSRNGESKTPCFYLCVDYGIPLKDLRQQFMSMLHKCEYWDQRNALLNIDEAKENVLVLKVMMTASNVKNSEKLKLEIREKLIEYIMITYPQYLPRVRSEGVPSRKGVDSMKKVIAKMEEATTRTTQNDNKKLLFGAPRNYDDEHTPIRKIQKDSTLNTPPKLSKLPVTPLTTVTASKIVNNAKIDLTRPPLVRSHSAKESISSDDTLSSNGKKSSRASPNIKSTVKMDFSHVKSRIGSLENISHKPKESEKKIFSEKPDFAKVSSRVGSLDNINHTPKSKETKIFSEKPNFSKVHSRVGSLDNVSHTPKGGKVKIYSNKPNFSHVTSRVGSLDNIDHVPGGGEKYVPINPIKIPKAEVKSKIGSFDNIKHTPRGGEVKIFNQKPNFRDNATPKIKIRTRSNSIASSGSSAVDEDVDRKSLFCSPVSPFTLDDEIDGPPSEQTIPAIFPSAASLISTKREHYIIEEEVDEVDGNEPEHMVNGEEESCKEGHEKEQEECEDEYEDAIPVVLSNDNISGDDISTTGVNSQLNDVELSFEVNVSRKSVLLANHVERNTIIELQPTALPKRLSAIEIPPQTDEVLHESQLTLTQKQAYDESWI</sequence>
<organism evidence="14 15">
    <name type="scientific">Acaulospora morrowiae</name>
    <dbReference type="NCBI Taxonomy" id="94023"/>
    <lineage>
        <taxon>Eukaryota</taxon>
        <taxon>Fungi</taxon>
        <taxon>Fungi incertae sedis</taxon>
        <taxon>Mucoromycota</taxon>
        <taxon>Glomeromycotina</taxon>
        <taxon>Glomeromycetes</taxon>
        <taxon>Diversisporales</taxon>
        <taxon>Acaulosporaceae</taxon>
        <taxon>Acaulospora</taxon>
    </lineage>
</organism>
<dbReference type="PANTHER" id="PTHR11501">
    <property type="entry name" value="MICROTUBULE-ASSOCIATED PROTEIN"/>
    <property type="match status" value="1"/>
</dbReference>
<evidence type="ECO:0000256" key="6">
    <source>
        <dbReference type="ARBA" id="ARBA00022737"/>
    </source>
</evidence>
<evidence type="ECO:0000256" key="9">
    <source>
        <dbReference type="ARBA" id="ARBA00023212"/>
    </source>
</evidence>
<keyword evidence="4" id="KW-0597">Phosphoprotein</keyword>
<evidence type="ECO:0000256" key="12">
    <source>
        <dbReference type="SAM" id="Phobius"/>
    </source>
</evidence>
<evidence type="ECO:0000256" key="2">
    <source>
        <dbReference type="ARBA" id="ARBA00004370"/>
    </source>
</evidence>
<dbReference type="EMBL" id="CAJVPV010006572">
    <property type="protein sequence ID" value="CAG8607039.1"/>
    <property type="molecule type" value="Genomic_DNA"/>
</dbReference>
<evidence type="ECO:0000256" key="1">
    <source>
        <dbReference type="ARBA" id="ARBA00004245"/>
    </source>
</evidence>
<proteinExistence type="predicted"/>
<keyword evidence="15" id="KW-1185">Reference proteome</keyword>
<keyword evidence="5 12" id="KW-0812">Transmembrane</keyword>
<evidence type="ECO:0000256" key="4">
    <source>
        <dbReference type="ARBA" id="ARBA00022553"/>
    </source>
</evidence>
<evidence type="ECO:0000313" key="14">
    <source>
        <dbReference type="EMBL" id="CAG8607039.1"/>
    </source>
</evidence>
<evidence type="ECO:0000259" key="13">
    <source>
        <dbReference type="Pfam" id="PF00924"/>
    </source>
</evidence>
<dbReference type="GO" id="GO:0008017">
    <property type="term" value="F:microtubule binding"/>
    <property type="evidence" value="ECO:0007669"/>
    <property type="project" value="InterPro"/>
</dbReference>